<evidence type="ECO:0000313" key="1">
    <source>
        <dbReference type="EMBL" id="ADI16624.1"/>
    </source>
</evidence>
<accession>E0XQD3</accession>
<name>E0XQD3_9DELT</name>
<protein>
    <submittedName>
        <fullName evidence="1">Uncharacterized protein</fullName>
    </submittedName>
</protein>
<sequence>MLLLAIPVSDGRPTTPPQKPGVVWALPRSLAATEGVSFDFLSCRYLDVSVPCVGSVIQ</sequence>
<proteinExistence type="predicted"/>
<reference evidence="1" key="1">
    <citation type="journal article" date="2011" name="Environ. Microbiol.">
        <title>Time-series analyses of Monterey Bay coastal microbial picoplankton using a 'genome proxy' microarray.</title>
        <authorList>
            <person name="Rich V.I."/>
            <person name="Pham V.D."/>
            <person name="Eppley J."/>
            <person name="Shi Y."/>
            <person name="DeLong E.F."/>
        </authorList>
    </citation>
    <scope>NUCLEOTIDE SEQUENCE</scope>
</reference>
<organism evidence="1">
    <name type="scientific">uncultured delta proteobacterium HF0010_01J10</name>
    <dbReference type="NCBI Taxonomy" id="710820"/>
    <lineage>
        <taxon>Bacteria</taxon>
        <taxon>Deltaproteobacteria</taxon>
        <taxon>environmental samples</taxon>
    </lineage>
</organism>
<dbReference type="AlphaFoldDB" id="E0XQD3"/>
<dbReference type="EMBL" id="GU474842">
    <property type="protein sequence ID" value="ADI16624.1"/>
    <property type="molecule type" value="Genomic_DNA"/>
</dbReference>